<evidence type="ECO:0000313" key="2">
    <source>
        <dbReference type="Proteomes" id="UP000238274"/>
    </source>
</evidence>
<reference evidence="2" key="3">
    <citation type="journal article" date="2018" name="Mol. Plant Microbe Interact.">
        <title>Genome sequence resources for the wheat stripe rust pathogen (Puccinia striiformis f. sp. tritici) and the barley stripe rust pathogen (Puccinia striiformis f. sp. hordei).</title>
        <authorList>
            <person name="Xia C."/>
            <person name="Wang M."/>
            <person name="Yin C."/>
            <person name="Cornejo O.E."/>
            <person name="Hulbert S.H."/>
            <person name="Chen X."/>
        </authorList>
    </citation>
    <scope>NUCLEOTIDE SEQUENCE [LARGE SCALE GENOMIC DNA]</scope>
    <source>
        <strain evidence="2">93TX-2</strain>
    </source>
</reference>
<dbReference type="Proteomes" id="UP000238274">
    <property type="component" value="Unassembled WGS sequence"/>
</dbReference>
<dbReference type="EMBL" id="PKSM01000092">
    <property type="protein sequence ID" value="POW14227.1"/>
    <property type="molecule type" value="Genomic_DNA"/>
</dbReference>
<dbReference type="AlphaFoldDB" id="A0A2S4VXP5"/>
<reference evidence="1 2" key="1">
    <citation type="submission" date="2017-12" db="EMBL/GenBank/DDBJ databases">
        <title>Gene loss provides genomic basis for host adaptation in cereal stripe rust fungi.</title>
        <authorList>
            <person name="Xia C."/>
        </authorList>
    </citation>
    <scope>NUCLEOTIDE SEQUENCE [LARGE SCALE GENOMIC DNA]</scope>
    <source>
        <strain evidence="1 2">93TX-2</strain>
    </source>
</reference>
<accession>A0A2S4VXP5</accession>
<dbReference type="VEuPathDB" id="FungiDB:PSHT_07482"/>
<proteinExistence type="predicted"/>
<keyword evidence="2" id="KW-1185">Reference proteome</keyword>
<reference evidence="2" key="2">
    <citation type="journal article" date="2018" name="BMC Genomics">
        <title>Genomic insights into host adaptation between the wheat stripe rust pathogen (Puccinia striiformis f. sp. tritici) and the barley stripe rust pathogen (Puccinia striiformis f. sp. hordei).</title>
        <authorList>
            <person name="Xia C."/>
            <person name="Wang M."/>
            <person name="Yin C."/>
            <person name="Cornejo O.E."/>
            <person name="Hulbert S.H."/>
            <person name="Chen X."/>
        </authorList>
    </citation>
    <scope>NUCLEOTIDE SEQUENCE [LARGE SCALE GENOMIC DNA]</scope>
    <source>
        <strain evidence="2">93TX-2</strain>
    </source>
</reference>
<gene>
    <name evidence="1" type="ORF">PSHT_07482</name>
</gene>
<sequence>MFYQSSKDGRSAHFVSDHHHPFLLFVVLKNYSLTTPPFHVLLSTKRPIHAFKFDGPQNRYRGWDDCAARNHLGTSERNRRRFLSIKILYRVFHQSLQKKTNSLEKILILQCAALLLQGSFLKIEEREKGIACPRELIILHT</sequence>
<evidence type="ECO:0000313" key="1">
    <source>
        <dbReference type="EMBL" id="POW14227.1"/>
    </source>
</evidence>
<dbReference type="VEuPathDB" id="FungiDB:PSTT_07952"/>
<comment type="caution">
    <text evidence="1">The sequence shown here is derived from an EMBL/GenBank/DDBJ whole genome shotgun (WGS) entry which is preliminary data.</text>
</comment>
<protein>
    <submittedName>
        <fullName evidence="1">Uncharacterized protein</fullName>
    </submittedName>
</protein>
<name>A0A2S4VXP5_9BASI</name>
<organism evidence="1 2">
    <name type="scientific">Puccinia striiformis</name>
    <dbReference type="NCBI Taxonomy" id="27350"/>
    <lineage>
        <taxon>Eukaryota</taxon>
        <taxon>Fungi</taxon>
        <taxon>Dikarya</taxon>
        <taxon>Basidiomycota</taxon>
        <taxon>Pucciniomycotina</taxon>
        <taxon>Pucciniomycetes</taxon>
        <taxon>Pucciniales</taxon>
        <taxon>Pucciniaceae</taxon>
        <taxon>Puccinia</taxon>
    </lineage>
</organism>